<keyword evidence="14" id="KW-1185">Reference proteome</keyword>
<dbReference type="Gene3D" id="3.40.50.1000">
    <property type="entry name" value="HAD superfamily/HAD-like"/>
    <property type="match status" value="1"/>
</dbReference>
<feature type="transmembrane region" description="Helical" evidence="11">
    <location>
        <begin position="940"/>
        <end position="959"/>
    </location>
</feature>
<feature type="transmembrane region" description="Helical" evidence="11">
    <location>
        <begin position="56"/>
        <end position="74"/>
    </location>
</feature>
<dbReference type="GO" id="GO:0005886">
    <property type="term" value="C:plasma membrane"/>
    <property type="evidence" value="ECO:0007669"/>
    <property type="project" value="UniProtKB-SubCell"/>
</dbReference>
<dbReference type="GO" id="GO:0019829">
    <property type="term" value="F:ATPase-coupled monoatomic cation transmembrane transporter activity"/>
    <property type="evidence" value="ECO:0007669"/>
    <property type="project" value="UniProtKB-ARBA"/>
</dbReference>
<feature type="transmembrane region" description="Helical" evidence="11">
    <location>
        <begin position="897"/>
        <end position="919"/>
    </location>
</feature>
<dbReference type="Pfam" id="PF00689">
    <property type="entry name" value="Cation_ATPase_C"/>
    <property type="match status" value="1"/>
</dbReference>
<evidence type="ECO:0000256" key="6">
    <source>
        <dbReference type="ARBA" id="ARBA00022840"/>
    </source>
</evidence>
<dbReference type="GO" id="GO:0046872">
    <property type="term" value="F:metal ion binding"/>
    <property type="evidence" value="ECO:0007669"/>
    <property type="project" value="UniProtKB-KW"/>
</dbReference>
<dbReference type="Gene3D" id="1.20.1110.10">
    <property type="entry name" value="Calcium-transporting ATPase, transmembrane domain"/>
    <property type="match status" value="1"/>
</dbReference>
<keyword evidence="9 11" id="KW-0472">Membrane</keyword>
<protein>
    <submittedName>
        <fullName evidence="13">Potassium/sodium efflux P-type ATPase</fullName>
    </submittedName>
</protein>
<evidence type="ECO:0000256" key="7">
    <source>
        <dbReference type="ARBA" id="ARBA00022967"/>
    </source>
</evidence>
<name>A0A4P9XVQ3_9FUNG</name>
<reference evidence="14" key="1">
    <citation type="journal article" date="2018" name="Nat. Microbiol.">
        <title>Leveraging single-cell genomics to expand the fungal tree of life.</title>
        <authorList>
            <person name="Ahrendt S.R."/>
            <person name="Quandt C.A."/>
            <person name="Ciobanu D."/>
            <person name="Clum A."/>
            <person name="Salamov A."/>
            <person name="Andreopoulos B."/>
            <person name="Cheng J.F."/>
            <person name="Woyke T."/>
            <person name="Pelin A."/>
            <person name="Henrissat B."/>
            <person name="Reynolds N.K."/>
            <person name="Benny G.L."/>
            <person name="Smith M.E."/>
            <person name="James T.Y."/>
            <person name="Grigoriev I.V."/>
        </authorList>
    </citation>
    <scope>NUCLEOTIDE SEQUENCE [LARGE SCALE GENOMIC DNA]</scope>
    <source>
        <strain evidence="14">RSA 1356</strain>
    </source>
</reference>
<gene>
    <name evidence="13" type="ORF">THASP1DRAFT_34212</name>
</gene>
<dbReference type="PRINTS" id="PR00119">
    <property type="entry name" value="CATATPASE"/>
</dbReference>
<dbReference type="GO" id="GO:0015662">
    <property type="term" value="F:P-type ion transporter activity"/>
    <property type="evidence" value="ECO:0007669"/>
    <property type="project" value="UniProtKB-ARBA"/>
</dbReference>
<keyword evidence="8 11" id="KW-1133">Transmembrane helix</keyword>
<dbReference type="InterPro" id="IPR023298">
    <property type="entry name" value="ATPase_P-typ_TM_dom_sf"/>
</dbReference>
<dbReference type="GO" id="GO:0046873">
    <property type="term" value="F:metal ion transmembrane transporter activity"/>
    <property type="evidence" value="ECO:0007669"/>
    <property type="project" value="UniProtKB-ARBA"/>
</dbReference>
<dbReference type="PRINTS" id="PR00121">
    <property type="entry name" value="NAKATPASE"/>
</dbReference>
<dbReference type="Pfam" id="PF13246">
    <property type="entry name" value="Cation_ATPase"/>
    <property type="match status" value="1"/>
</dbReference>
<proteinExistence type="predicted"/>
<dbReference type="OrthoDB" id="116380at2759"/>
<keyword evidence="7" id="KW-1278">Translocase</keyword>
<evidence type="ECO:0000256" key="2">
    <source>
        <dbReference type="ARBA" id="ARBA00022475"/>
    </source>
</evidence>
<dbReference type="PROSITE" id="PS00154">
    <property type="entry name" value="ATPASE_E1_E2"/>
    <property type="match status" value="1"/>
</dbReference>
<feature type="domain" description="Cation-transporting P-type ATPase N-terminal" evidence="12">
    <location>
        <begin position="1"/>
        <end position="76"/>
    </location>
</feature>
<comment type="subcellular location">
    <subcellularLocation>
        <location evidence="1">Cell membrane</location>
        <topology evidence="1">Multi-pass membrane protein</topology>
    </subcellularLocation>
</comment>
<dbReference type="InterPro" id="IPR059000">
    <property type="entry name" value="ATPase_P-type_domA"/>
</dbReference>
<dbReference type="InterPro" id="IPR044492">
    <property type="entry name" value="P_typ_ATPase_HD_dom"/>
</dbReference>
<evidence type="ECO:0000256" key="5">
    <source>
        <dbReference type="ARBA" id="ARBA00022741"/>
    </source>
</evidence>
<dbReference type="Pfam" id="PF00122">
    <property type="entry name" value="E1-E2_ATPase"/>
    <property type="match status" value="1"/>
</dbReference>
<dbReference type="InterPro" id="IPR023214">
    <property type="entry name" value="HAD_sf"/>
</dbReference>
<dbReference type="Gene3D" id="2.70.150.10">
    <property type="entry name" value="Calcium-transporting ATPase, cytoplasmic transduction domain A"/>
    <property type="match status" value="1"/>
</dbReference>
<dbReference type="Gene3D" id="3.40.1110.10">
    <property type="entry name" value="Calcium-transporting ATPase, cytoplasmic domain N"/>
    <property type="match status" value="1"/>
</dbReference>
<organism evidence="13 14">
    <name type="scientific">Thamnocephalis sphaerospora</name>
    <dbReference type="NCBI Taxonomy" id="78915"/>
    <lineage>
        <taxon>Eukaryota</taxon>
        <taxon>Fungi</taxon>
        <taxon>Fungi incertae sedis</taxon>
        <taxon>Zoopagomycota</taxon>
        <taxon>Zoopagomycotina</taxon>
        <taxon>Zoopagomycetes</taxon>
        <taxon>Zoopagales</taxon>
        <taxon>Sigmoideomycetaceae</taxon>
        <taxon>Thamnocephalis</taxon>
    </lineage>
</organism>
<feature type="compositionally biased region" description="Acidic residues" evidence="10">
    <location>
        <begin position="370"/>
        <end position="379"/>
    </location>
</feature>
<feature type="region of interest" description="Disordered" evidence="10">
    <location>
        <begin position="362"/>
        <end position="406"/>
    </location>
</feature>
<sequence>MYHTLEPEAIAKRLRSDMEDGLDAHNANHRLEHEYGPNELSGQGGVSPWKVLFRQLVNALTLVLIIAAVTAFVATDYIEGGVIAAIIIFNTLIGFMQEYKAEKTMDSLRRMSSPTARVIRNGNIVYLPTREVVPGDIILFELGDVISADCRLFEVVNLEVDEALLTGESLPVAKEVAVIPNPDEGVGDRINMAYSSTTVTKGRGKAIVVYTGMKTEIGKIAKRLMDDGGNQKTPLQKSMDRMAFMLFGVAIILAIIVFGVNKFKVTSDVLIYAISLAIAVIPEGLIAVVTLTMAIGVRQMAKNKAIVRQLSALEALGSVTNVCSDKTGTLTQSKMVLTRFYTPCDGYFSVTGTGVEPVGDVLMEGRPDLEGIDNDDNNESNDNIISNDQTDGPNGGDGEIDEESEPIRVEWPQLSGPVRRLVQCAALCNLSELRQNKEGMWEGMGDPTEIALQVFAMKLRHGKTQLTKNEDPMRNYTLLHEHPFDSAIKRMSSIYRVPERDTAGDEIPGAGKLVVFLKGASERVAERCTRLVDKHGNSWPVSGSAIWDWIQPVVDDMASDGLRVLGLAYRELSPDSCTREMMDDRDQIDRNMTFLGLVGIYDPPRAESLASVKRCHRAGITVHMLTGDHPATATAIAKEVGILQWSGQGPVFAVVGQKRRRPRWRRRHRFLKKRWLSRGAEGDATTSPASVESRGDSVAIATADLTMTAHQFDKLSEEELANLNELPLVVARCSPDTKVKMMGALHARGCVVAMTGDGVNDSPSLKIADIGIAMGLGGSDVAKQASDIVLTDDNFSTIVRAIAAGRRIFTNIQKFVLHLMSTNVAEIVALVIGLVFSDNDGVSVYPMSPLQILFLNMITSSPPAMALGIEPATADIMLRPPRQIGSGLFTLEIISDIISYGVAMGALTLINFVLVIYGFGDGNFGHDCNHAYSTVCDLVFRARGTGYATLTLLILAHGFNCRSMRNPQVNTDVFKHTMLTWEWALVFIALFIFLCFSEFYKWVKRRVLKPEYG</sequence>
<keyword evidence="2" id="KW-1003">Cell membrane</keyword>
<dbReference type="SUPFAM" id="SSF81653">
    <property type="entry name" value="Calcium ATPase, transduction domain A"/>
    <property type="match status" value="1"/>
</dbReference>
<keyword evidence="6" id="KW-0067">ATP-binding</keyword>
<dbReference type="EMBL" id="KZ992469">
    <property type="protein sequence ID" value="RKP10122.1"/>
    <property type="molecule type" value="Genomic_DNA"/>
</dbReference>
<dbReference type="InterPro" id="IPR018303">
    <property type="entry name" value="ATPase_P-typ_P_site"/>
</dbReference>
<dbReference type="STRING" id="78915.A0A4P9XVQ3"/>
<feature type="transmembrane region" description="Helical" evidence="11">
    <location>
        <begin position="242"/>
        <end position="263"/>
    </location>
</feature>
<dbReference type="InterPro" id="IPR001757">
    <property type="entry name" value="P_typ_ATPase"/>
</dbReference>
<keyword evidence="3 11" id="KW-0812">Transmembrane</keyword>
<dbReference type="SUPFAM" id="SSF81660">
    <property type="entry name" value="Metal cation-transporting ATPase, ATP-binding domain N"/>
    <property type="match status" value="1"/>
</dbReference>
<dbReference type="InterPro" id="IPR023299">
    <property type="entry name" value="ATPase_P-typ_cyto_dom_N"/>
</dbReference>
<dbReference type="SFLD" id="SFLDS00003">
    <property type="entry name" value="Haloacid_Dehalogenase"/>
    <property type="match status" value="1"/>
</dbReference>
<dbReference type="Pfam" id="PF00690">
    <property type="entry name" value="Cation_ATPase_N"/>
    <property type="match status" value="1"/>
</dbReference>
<feature type="transmembrane region" description="Helical" evidence="11">
    <location>
        <begin position="80"/>
        <end position="99"/>
    </location>
</feature>
<dbReference type="SUPFAM" id="SSF56784">
    <property type="entry name" value="HAD-like"/>
    <property type="match status" value="1"/>
</dbReference>
<dbReference type="NCBIfam" id="TIGR01494">
    <property type="entry name" value="ATPase_P-type"/>
    <property type="match status" value="3"/>
</dbReference>
<keyword evidence="4" id="KW-0479">Metal-binding</keyword>
<evidence type="ECO:0000256" key="8">
    <source>
        <dbReference type="ARBA" id="ARBA00022989"/>
    </source>
</evidence>
<accession>A0A4P9XVQ3</accession>
<dbReference type="InterPro" id="IPR008250">
    <property type="entry name" value="ATPase_P-typ_transduc_dom_A_sf"/>
</dbReference>
<dbReference type="AlphaFoldDB" id="A0A4P9XVQ3"/>
<dbReference type="InterPro" id="IPR036412">
    <property type="entry name" value="HAD-like_sf"/>
</dbReference>
<evidence type="ECO:0000256" key="3">
    <source>
        <dbReference type="ARBA" id="ARBA00022692"/>
    </source>
</evidence>
<evidence type="ECO:0000256" key="9">
    <source>
        <dbReference type="ARBA" id="ARBA00023136"/>
    </source>
</evidence>
<evidence type="ECO:0000313" key="13">
    <source>
        <dbReference type="EMBL" id="RKP10122.1"/>
    </source>
</evidence>
<dbReference type="GO" id="GO:0016887">
    <property type="term" value="F:ATP hydrolysis activity"/>
    <property type="evidence" value="ECO:0007669"/>
    <property type="project" value="InterPro"/>
</dbReference>
<dbReference type="PANTHER" id="PTHR42861">
    <property type="entry name" value="CALCIUM-TRANSPORTING ATPASE"/>
    <property type="match status" value="1"/>
</dbReference>
<evidence type="ECO:0000256" key="1">
    <source>
        <dbReference type="ARBA" id="ARBA00004651"/>
    </source>
</evidence>
<dbReference type="SMART" id="SM00831">
    <property type="entry name" value="Cation_ATPase_N"/>
    <property type="match status" value="1"/>
</dbReference>
<evidence type="ECO:0000313" key="14">
    <source>
        <dbReference type="Proteomes" id="UP000271241"/>
    </source>
</evidence>
<evidence type="ECO:0000256" key="4">
    <source>
        <dbReference type="ARBA" id="ARBA00022723"/>
    </source>
</evidence>
<keyword evidence="5" id="KW-0547">Nucleotide-binding</keyword>
<dbReference type="SUPFAM" id="SSF81665">
    <property type="entry name" value="Calcium ATPase, transmembrane domain M"/>
    <property type="match status" value="1"/>
</dbReference>
<feature type="transmembrane region" description="Helical" evidence="11">
    <location>
        <begin position="815"/>
        <end position="836"/>
    </location>
</feature>
<feature type="transmembrane region" description="Helical" evidence="11">
    <location>
        <begin position="269"/>
        <end position="295"/>
    </location>
</feature>
<dbReference type="InterPro" id="IPR006068">
    <property type="entry name" value="ATPase_P-typ_cation-transptr_C"/>
</dbReference>
<dbReference type="SFLD" id="SFLDG00002">
    <property type="entry name" value="C1.7:_P-type_atpase_like"/>
    <property type="match status" value="1"/>
</dbReference>
<dbReference type="GO" id="GO:0005524">
    <property type="term" value="F:ATP binding"/>
    <property type="evidence" value="ECO:0007669"/>
    <property type="project" value="UniProtKB-KW"/>
</dbReference>
<dbReference type="SFLD" id="SFLDF00027">
    <property type="entry name" value="p-type_atpase"/>
    <property type="match status" value="1"/>
</dbReference>
<dbReference type="Proteomes" id="UP000271241">
    <property type="component" value="Unassembled WGS sequence"/>
</dbReference>
<evidence type="ECO:0000259" key="12">
    <source>
        <dbReference type="SMART" id="SM00831"/>
    </source>
</evidence>
<dbReference type="InterPro" id="IPR004014">
    <property type="entry name" value="ATPase_P-typ_cation-transptr_N"/>
</dbReference>
<dbReference type="FunFam" id="2.70.150.10:FF:000016">
    <property type="entry name" value="Calcium-transporting P-type ATPase putative"/>
    <property type="match status" value="1"/>
</dbReference>
<dbReference type="GO" id="GO:0098662">
    <property type="term" value="P:inorganic cation transmembrane transport"/>
    <property type="evidence" value="ECO:0007669"/>
    <property type="project" value="UniProtKB-ARBA"/>
</dbReference>
<evidence type="ECO:0000256" key="11">
    <source>
        <dbReference type="SAM" id="Phobius"/>
    </source>
</evidence>
<feature type="transmembrane region" description="Helical" evidence="11">
    <location>
        <begin position="979"/>
        <end position="1000"/>
    </location>
</feature>
<evidence type="ECO:0000256" key="10">
    <source>
        <dbReference type="SAM" id="MobiDB-lite"/>
    </source>
</evidence>